<gene>
    <name evidence="4" type="primary">tam</name>
    <name evidence="4" type="ORF">A3Q41_00147</name>
</gene>
<feature type="compositionally biased region" description="Basic and acidic residues" evidence="2">
    <location>
        <begin position="1"/>
        <end position="19"/>
    </location>
</feature>
<keyword evidence="5" id="KW-1185">Reference proteome</keyword>
<dbReference type="CDD" id="cd02440">
    <property type="entry name" value="AdoMet_MTases"/>
    <property type="match status" value="1"/>
</dbReference>
<dbReference type="SUPFAM" id="SSF53335">
    <property type="entry name" value="S-adenosyl-L-methionine-dependent methyltransferases"/>
    <property type="match status" value="1"/>
</dbReference>
<dbReference type="Pfam" id="PF13649">
    <property type="entry name" value="Methyltransf_25"/>
    <property type="match status" value="1"/>
</dbReference>
<dbReference type="GO" id="GO:0032259">
    <property type="term" value="P:methylation"/>
    <property type="evidence" value="ECO:0007669"/>
    <property type="project" value="UniProtKB-KW"/>
</dbReference>
<dbReference type="OrthoDB" id="9786503at2"/>
<dbReference type="PATRIC" id="fig|1653479.3.peg.146"/>
<evidence type="ECO:0000256" key="1">
    <source>
        <dbReference type="ARBA" id="ARBA00022679"/>
    </source>
</evidence>
<evidence type="ECO:0000259" key="3">
    <source>
        <dbReference type="Pfam" id="PF13649"/>
    </source>
</evidence>
<feature type="region of interest" description="Disordered" evidence="2">
    <location>
        <begin position="1"/>
        <end position="24"/>
    </location>
</feature>
<evidence type="ECO:0000256" key="2">
    <source>
        <dbReference type="SAM" id="MobiDB-lite"/>
    </source>
</evidence>
<reference evidence="4 5" key="1">
    <citation type="journal article" date="2016" name="Genome Announc.">
        <title>Complete Genome and Plasmid Sequences for Rhodococcus fascians D188 and Draft Sequences for Rhodococcus Isolates PBTS 1 and PBTS 2.</title>
        <authorList>
            <person name="Stamler R.A."/>
            <person name="Vereecke D."/>
            <person name="Zhang Y."/>
            <person name="Schilkey F."/>
            <person name="Devitt N."/>
            <person name="Randall J.J."/>
        </authorList>
    </citation>
    <scope>NUCLEOTIDE SEQUENCE [LARGE SCALE GENOMIC DNA]</scope>
    <source>
        <strain evidence="4 5">PBTS2</strain>
    </source>
</reference>
<dbReference type="Proteomes" id="UP000076038">
    <property type="component" value="Chromosome"/>
</dbReference>
<accession>A0A143QG54</accession>
<dbReference type="Gene3D" id="3.40.50.150">
    <property type="entry name" value="Vaccinia Virus protein VP39"/>
    <property type="match status" value="1"/>
</dbReference>
<keyword evidence="1 4" id="KW-0808">Transferase</keyword>
<dbReference type="PANTHER" id="PTHR43861">
    <property type="entry name" value="TRANS-ACONITATE 2-METHYLTRANSFERASE-RELATED"/>
    <property type="match status" value="1"/>
</dbReference>
<dbReference type="RefSeq" id="WP_063216018.1">
    <property type="nucleotide sequence ID" value="NZ_CP015220.1"/>
</dbReference>
<keyword evidence="4" id="KW-0489">Methyltransferase</keyword>
<dbReference type="EC" id="2.1.1.144" evidence="4"/>
<evidence type="ECO:0000313" key="4">
    <source>
        <dbReference type="EMBL" id="AMY21472.1"/>
    </source>
</evidence>
<dbReference type="InterPro" id="IPR029063">
    <property type="entry name" value="SAM-dependent_MTases_sf"/>
</dbReference>
<name>A0A143QG54_RHOFA</name>
<protein>
    <submittedName>
        <fullName evidence="4">Trans-aconitate 2-methyltransferase</fullName>
        <ecNumber evidence="4">2.1.1.144</ecNumber>
    </submittedName>
</protein>
<dbReference type="InterPro" id="IPR041698">
    <property type="entry name" value="Methyltransf_25"/>
</dbReference>
<dbReference type="GO" id="GO:0030798">
    <property type="term" value="F:trans-aconitate 2-methyltransferase activity"/>
    <property type="evidence" value="ECO:0007669"/>
    <property type="project" value="UniProtKB-EC"/>
</dbReference>
<proteinExistence type="predicted"/>
<organism evidence="4 5">
    <name type="scientific">Rhodococcoides fascians</name>
    <name type="common">Rhodococcus fascians</name>
    <dbReference type="NCBI Taxonomy" id="1828"/>
    <lineage>
        <taxon>Bacteria</taxon>
        <taxon>Bacillati</taxon>
        <taxon>Actinomycetota</taxon>
        <taxon>Actinomycetes</taxon>
        <taxon>Mycobacteriales</taxon>
        <taxon>Nocardiaceae</taxon>
        <taxon>Rhodococcoides</taxon>
    </lineage>
</organism>
<dbReference type="EMBL" id="CP015220">
    <property type="protein sequence ID" value="AMY21472.1"/>
    <property type="molecule type" value="Genomic_DNA"/>
</dbReference>
<dbReference type="PANTHER" id="PTHR43861:SF3">
    <property type="entry name" value="PUTATIVE (AFU_ORTHOLOGUE AFUA_2G14390)-RELATED"/>
    <property type="match status" value="1"/>
</dbReference>
<dbReference type="AlphaFoldDB" id="A0A143QG54"/>
<sequence length="222" mass="24032">MADHTPAHTHPADPTHPEPDFENGAFDESFWDNLYNQRTAIWSGNPNAVLVQEASALAPGRALDIGCGEGADTLWLAGEGWNVTGVDISDVALGRARAAQQALASQTLAVDWRQEDVLDWTPPAAAFDLVSVHFLQVPPDELELTTRRFAAAVAPRGRLLIVGHSPSDSHASQHPAKHRLFAPEPVVAAAGDGFEVIHAEHRTRTTPDGDERIDTVVVLQRR</sequence>
<dbReference type="KEGG" id="rhs:A3Q41_00147"/>
<feature type="domain" description="Methyltransferase" evidence="3">
    <location>
        <begin position="63"/>
        <end position="157"/>
    </location>
</feature>
<reference evidence="5" key="2">
    <citation type="submission" date="2016-04" db="EMBL/GenBank/DDBJ databases">
        <title>Complete Genome and Plasmid Sequences for Rhodococcus fascians D188 and Draft Sequences for Rhodococcus spp. Isolates PBTS 1 and PBTS 2.</title>
        <authorList>
            <person name="Stamer R."/>
            <person name="Vereecke D."/>
            <person name="Zhang Y."/>
            <person name="Schilkey F."/>
            <person name="Devitt N."/>
            <person name="Randall J."/>
        </authorList>
    </citation>
    <scope>NUCLEOTIDE SEQUENCE [LARGE SCALE GENOMIC DNA]</scope>
    <source>
        <strain evidence="5">PBTS2</strain>
    </source>
</reference>
<evidence type="ECO:0000313" key="5">
    <source>
        <dbReference type="Proteomes" id="UP000076038"/>
    </source>
</evidence>